<dbReference type="CDD" id="cd00268">
    <property type="entry name" value="DEADc"/>
    <property type="match status" value="1"/>
</dbReference>
<dbReference type="EMBL" id="HBHK01000443">
    <property type="protein sequence ID" value="CAD9662287.1"/>
    <property type="molecule type" value="Transcribed_RNA"/>
</dbReference>
<dbReference type="Gene3D" id="3.40.50.300">
    <property type="entry name" value="P-loop containing nucleotide triphosphate hydrolases"/>
    <property type="match status" value="2"/>
</dbReference>
<dbReference type="EC" id="3.6.4.13" evidence="7"/>
<dbReference type="InterPro" id="IPR027417">
    <property type="entry name" value="P-loop_NTPase"/>
</dbReference>
<dbReference type="Pfam" id="PF00270">
    <property type="entry name" value="DEAD"/>
    <property type="match status" value="1"/>
</dbReference>
<dbReference type="GO" id="GO:0016787">
    <property type="term" value="F:hydrolase activity"/>
    <property type="evidence" value="ECO:0007669"/>
    <property type="project" value="UniProtKB-KW"/>
</dbReference>
<sequence length="622" mass="69874">MTLGRLLAVRSAQGRPGLASRCAMPLGMSRQQICRTRFDGFYGKLNRIHQVDTIGHMTTRGMCTLDKLNVKEQVASDPEQGETVEENRTEGKMQDGVVVSTELDVEVEIEEQAKGQSSSSKNSFVENLLRDIETTQETLTQPKQEKEEQEVDSVLVQMKKFLALGLSPELCRGLHAMGVFHPTAIQEKAIPLILRPNQTRKPDDKKSFVERGFDSIIRSNVVVGSETGSGKTLAFLLPLFHLLKQDEALYGMEDRPGRPRIMIVSPTRELTMQIGNVANLLSHYERLRVATVYGGGNKKTQHKRMQAPLDILVTTPKRALELRNEKYLSFNSIRYLVVDEADTMLGDEDGFREEIVNMLQPMYRNRGDLQKKVFVGATLLESKAKVHADTMRHGYGRDHSCRNAMDWVAQAAEMKGETMDVVKTKHVNKLPSGLQCKTVLAPSNDKHLSAYSAIRGEINTSGKASTRTLVFCNSIASCRSTGHFLEAEDGIDELDVSVFHGKMPVRLRDHAWKRFMSSDGDAHRIMICSDIAARGLDFEQDIDHVVMFDLPSSVSDFIHRVGRTARGRAHGTVTLIVKNTERELRLERSLLDAVAGESEGETSQRRRPVTNNYHKKRRFRTV</sequence>
<dbReference type="CDD" id="cd18787">
    <property type="entry name" value="SF2_C_DEAD"/>
    <property type="match status" value="1"/>
</dbReference>
<dbReference type="GO" id="GO:0003723">
    <property type="term" value="F:RNA binding"/>
    <property type="evidence" value="ECO:0007669"/>
    <property type="project" value="UniProtKB-UniRule"/>
</dbReference>
<dbReference type="SUPFAM" id="SSF52540">
    <property type="entry name" value="P-loop containing nucleoside triphosphate hydrolases"/>
    <property type="match status" value="2"/>
</dbReference>
<dbReference type="InterPro" id="IPR014001">
    <property type="entry name" value="Helicase_ATP-bd"/>
</dbReference>
<accession>A0A7S2R6L9</accession>
<comment type="domain">
    <text evidence="7">The Q motif is unique to and characteristic of the DEAD box family of RNA helicases and controls ATP binding and hydrolysis.</text>
</comment>
<comment type="catalytic activity">
    <reaction evidence="7">
        <text>ATP + H2O = ADP + phosphate + H(+)</text>
        <dbReference type="Rhea" id="RHEA:13065"/>
        <dbReference type="ChEBI" id="CHEBI:15377"/>
        <dbReference type="ChEBI" id="CHEBI:15378"/>
        <dbReference type="ChEBI" id="CHEBI:30616"/>
        <dbReference type="ChEBI" id="CHEBI:43474"/>
        <dbReference type="ChEBI" id="CHEBI:456216"/>
        <dbReference type="EC" id="3.6.4.13"/>
    </reaction>
</comment>
<dbReference type="SMART" id="SM00490">
    <property type="entry name" value="HELICc"/>
    <property type="match status" value="1"/>
</dbReference>
<dbReference type="InterPro" id="IPR044742">
    <property type="entry name" value="DEAD/DEAH_RhlB"/>
</dbReference>
<evidence type="ECO:0000256" key="2">
    <source>
        <dbReference type="ARBA" id="ARBA00022801"/>
    </source>
</evidence>
<dbReference type="GO" id="GO:0003724">
    <property type="term" value="F:RNA helicase activity"/>
    <property type="evidence" value="ECO:0007669"/>
    <property type="project" value="UniProtKB-EC"/>
</dbReference>
<dbReference type="EMBL" id="HBHK01000444">
    <property type="protein sequence ID" value="CAD9662288.1"/>
    <property type="molecule type" value="Transcribed_RNA"/>
</dbReference>
<evidence type="ECO:0000259" key="8">
    <source>
        <dbReference type="PROSITE" id="PS51192"/>
    </source>
</evidence>
<comment type="function">
    <text evidence="7">RNA helicase.</text>
</comment>
<keyword evidence="1 7" id="KW-0547">Nucleotide-binding</keyword>
<dbReference type="PANTHER" id="PTHR24031">
    <property type="entry name" value="RNA HELICASE"/>
    <property type="match status" value="1"/>
</dbReference>
<evidence type="ECO:0000256" key="4">
    <source>
        <dbReference type="ARBA" id="ARBA00022840"/>
    </source>
</evidence>
<keyword evidence="3 7" id="KW-0347">Helicase</keyword>
<evidence type="ECO:0000313" key="12">
    <source>
        <dbReference type="EMBL" id="CAD9662288.1"/>
    </source>
</evidence>
<dbReference type="InterPro" id="IPR014014">
    <property type="entry name" value="RNA_helicase_DEAD_Q_motif"/>
</dbReference>
<dbReference type="Pfam" id="PF00271">
    <property type="entry name" value="Helicase_C"/>
    <property type="match status" value="1"/>
</dbReference>
<evidence type="ECO:0000256" key="5">
    <source>
        <dbReference type="ARBA" id="ARBA00022884"/>
    </source>
</evidence>
<evidence type="ECO:0000259" key="10">
    <source>
        <dbReference type="PROSITE" id="PS51195"/>
    </source>
</evidence>
<comment type="similarity">
    <text evidence="7">Belongs to the DEAD box helicase family.</text>
</comment>
<dbReference type="SMART" id="SM00487">
    <property type="entry name" value="DEXDc"/>
    <property type="match status" value="1"/>
</dbReference>
<evidence type="ECO:0000313" key="11">
    <source>
        <dbReference type="EMBL" id="CAD9662287.1"/>
    </source>
</evidence>
<proteinExistence type="inferred from homology"/>
<gene>
    <name evidence="11" type="ORF">QSP1433_LOCUS269</name>
    <name evidence="12" type="ORF">QSP1433_LOCUS270</name>
</gene>
<protein>
    <recommendedName>
        <fullName evidence="7">ATP-dependent RNA helicase</fullName>
        <ecNumber evidence="7">3.6.4.13</ecNumber>
    </recommendedName>
</protein>
<feature type="domain" description="DEAD-box RNA helicase Q" evidence="10">
    <location>
        <begin position="159"/>
        <end position="187"/>
    </location>
</feature>
<dbReference type="InterPro" id="IPR001650">
    <property type="entry name" value="Helicase_C-like"/>
</dbReference>
<keyword evidence="4 7" id="KW-0067">ATP-binding</keyword>
<keyword evidence="2 7" id="KW-0378">Hydrolase</keyword>
<reference evidence="12" key="1">
    <citation type="submission" date="2021-01" db="EMBL/GenBank/DDBJ databases">
        <authorList>
            <person name="Corre E."/>
            <person name="Pelletier E."/>
            <person name="Niang G."/>
            <person name="Scheremetjew M."/>
            <person name="Finn R."/>
            <person name="Kale V."/>
            <person name="Holt S."/>
            <person name="Cochrane G."/>
            <person name="Meng A."/>
            <person name="Brown T."/>
            <person name="Cohen L."/>
        </authorList>
    </citation>
    <scope>NUCLEOTIDE SEQUENCE</scope>
    <source>
        <strain evidence="12">NY070348D</strain>
    </source>
</reference>
<dbReference type="AlphaFoldDB" id="A0A7S2R6L9"/>
<dbReference type="GO" id="GO:0005524">
    <property type="term" value="F:ATP binding"/>
    <property type="evidence" value="ECO:0007669"/>
    <property type="project" value="UniProtKB-UniRule"/>
</dbReference>
<evidence type="ECO:0000256" key="6">
    <source>
        <dbReference type="PROSITE-ProRule" id="PRU00552"/>
    </source>
</evidence>
<feature type="short sequence motif" description="Q motif" evidence="6">
    <location>
        <begin position="159"/>
        <end position="187"/>
    </location>
</feature>
<evidence type="ECO:0000259" key="9">
    <source>
        <dbReference type="PROSITE" id="PS51194"/>
    </source>
</evidence>
<name>A0A7S2R6L9_9STRA</name>
<dbReference type="PROSITE" id="PS51194">
    <property type="entry name" value="HELICASE_CTER"/>
    <property type="match status" value="1"/>
</dbReference>
<evidence type="ECO:0000256" key="3">
    <source>
        <dbReference type="ARBA" id="ARBA00022806"/>
    </source>
</evidence>
<evidence type="ECO:0000256" key="7">
    <source>
        <dbReference type="RuleBase" id="RU365068"/>
    </source>
</evidence>
<keyword evidence="5 7" id="KW-0694">RNA-binding</keyword>
<feature type="domain" description="Helicase ATP-binding" evidence="8">
    <location>
        <begin position="212"/>
        <end position="397"/>
    </location>
</feature>
<dbReference type="PROSITE" id="PS51195">
    <property type="entry name" value="Q_MOTIF"/>
    <property type="match status" value="1"/>
</dbReference>
<dbReference type="PROSITE" id="PS51192">
    <property type="entry name" value="HELICASE_ATP_BIND_1"/>
    <property type="match status" value="1"/>
</dbReference>
<feature type="domain" description="Helicase C-terminal" evidence="9">
    <location>
        <begin position="446"/>
        <end position="610"/>
    </location>
</feature>
<dbReference type="InterPro" id="IPR011545">
    <property type="entry name" value="DEAD/DEAH_box_helicase_dom"/>
</dbReference>
<evidence type="ECO:0000256" key="1">
    <source>
        <dbReference type="ARBA" id="ARBA00022741"/>
    </source>
</evidence>
<organism evidence="12">
    <name type="scientific">Mucochytrium quahogii</name>
    <dbReference type="NCBI Taxonomy" id="96639"/>
    <lineage>
        <taxon>Eukaryota</taxon>
        <taxon>Sar</taxon>
        <taxon>Stramenopiles</taxon>
        <taxon>Bigyra</taxon>
        <taxon>Labyrinthulomycetes</taxon>
        <taxon>Thraustochytrida</taxon>
        <taxon>Thraustochytriidae</taxon>
        <taxon>Mucochytrium</taxon>
    </lineage>
</organism>